<organism evidence="7">
    <name type="scientific">Solibacter usitatus (strain Ellin6076)</name>
    <dbReference type="NCBI Taxonomy" id="234267"/>
    <lineage>
        <taxon>Bacteria</taxon>
        <taxon>Pseudomonadati</taxon>
        <taxon>Acidobacteriota</taxon>
        <taxon>Terriglobia</taxon>
        <taxon>Bryobacterales</taxon>
        <taxon>Solibacteraceae</taxon>
        <taxon>Candidatus Solibacter</taxon>
    </lineage>
</organism>
<dbReference type="PROSITE" id="PS01213">
    <property type="entry name" value="GLOBIN_FAM_2"/>
    <property type="match status" value="1"/>
</dbReference>
<sequence length="133" mass="14467">MSDEKSLYARLGGYDAISAVVDNLLPRLMSDSLLGRFWAHRGEDGILREKQLLVDFLCQSAGGPVYYTGRDMKLSHKGMQITESDWQAFLGHLTATLDAFAVPAPEKETVLAFIHSTKADIIDPPGSKAAGAD</sequence>
<gene>
    <name evidence="7" type="ordered locus">Acid_7805</name>
</gene>
<dbReference type="HOGENOM" id="CLU_103526_2_0_0"/>
<dbReference type="Gene3D" id="1.10.490.10">
    <property type="entry name" value="Globins"/>
    <property type="match status" value="1"/>
</dbReference>
<comment type="cofactor">
    <cofactor evidence="1">
        <name>heme</name>
        <dbReference type="ChEBI" id="CHEBI:30413"/>
    </cofactor>
</comment>
<feature type="binding site" description="distal binding residue" evidence="6">
    <location>
        <position position="76"/>
    </location>
    <ligand>
        <name>heme</name>
        <dbReference type="ChEBI" id="CHEBI:30413"/>
    </ligand>
    <ligandPart>
        <name>Fe</name>
        <dbReference type="ChEBI" id="CHEBI:18248"/>
    </ligandPart>
</feature>
<dbReference type="EMBL" id="CP000473">
    <property type="protein sequence ID" value="ABJ88703.1"/>
    <property type="molecule type" value="Genomic_DNA"/>
</dbReference>
<accession>Q01NR7</accession>
<dbReference type="InterPro" id="IPR009050">
    <property type="entry name" value="Globin-like_sf"/>
</dbReference>
<keyword evidence="3 6" id="KW-0349">Heme</keyword>
<dbReference type="CDD" id="cd00454">
    <property type="entry name" value="TrHb1_N"/>
    <property type="match status" value="1"/>
</dbReference>
<evidence type="ECO:0000313" key="7">
    <source>
        <dbReference type="EMBL" id="ABJ88703.1"/>
    </source>
</evidence>
<proteinExistence type="predicted"/>
<evidence type="ECO:0000256" key="5">
    <source>
        <dbReference type="ARBA" id="ARBA00023004"/>
    </source>
</evidence>
<dbReference type="InterPro" id="IPR001486">
    <property type="entry name" value="Hemoglobin_trunc"/>
</dbReference>
<keyword evidence="2" id="KW-0813">Transport</keyword>
<evidence type="ECO:0000256" key="6">
    <source>
        <dbReference type="PIRSR" id="PIRSR601486-1"/>
    </source>
</evidence>
<dbReference type="eggNOG" id="COG2346">
    <property type="taxonomic scope" value="Bacteria"/>
</dbReference>
<dbReference type="KEGG" id="sus:Acid_7805"/>
<evidence type="ECO:0000256" key="1">
    <source>
        <dbReference type="ARBA" id="ARBA00001971"/>
    </source>
</evidence>
<evidence type="ECO:0000256" key="4">
    <source>
        <dbReference type="ARBA" id="ARBA00022723"/>
    </source>
</evidence>
<dbReference type="AlphaFoldDB" id="Q01NR7"/>
<protein>
    <submittedName>
        <fullName evidence="7">Globin</fullName>
    </submittedName>
</protein>
<dbReference type="InterPro" id="IPR012292">
    <property type="entry name" value="Globin/Proto"/>
</dbReference>
<dbReference type="GO" id="GO:0020037">
    <property type="term" value="F:heme binding"/>
    <property type="evidence" value="ECO:0007669"/>
    <property type="project" value="InterPro"/>
</dbReference>
<dbReference type="InParanoid" id="Q01NR7"/>
<dbReference type="Pfam" id="PF01152">
    <property type="entry name" value="Bac_globin"/>
    <property type="match status" value="1"/>
</dbReference>
<dbReference type="GO" id="GO:0046872">
    <property type="term" value="F:metal ion binding"/>
    <property type="evidence" value="ECO:0007669"/>
    <property type="project" value="UniProtKB-KW"/>
</dbReference>
<keyword evidence="4 6" id="KW-0479">Metal-binding</keyword>
<keyword evidence="5 6" id="KW-0408">Iron</keyword>
<dbReference type="InterPro" id="IPR019795">
    <property type="entry name" value="Globin_bac-like_CS"/>
</dbReference>
<evidence type="ECO:0000256" key="2">
    <source>
        <dbReference type="ARBA" id="ARBA00022448"/>
    </source>
</evidence>
<name>Q01NR7_SOLUE</name>
<reference evidence="7" key="1">
    <citation type="submission" date="2006-10" db="EMBL/GenBank/DDBJ databases">
        <title>Complete sequence of Solibacter usitatus Ellin6076.</title>
        <authorList>
            <consortium name="US DOE Joint Genome Institute"/>
            <person name="Copeland A."/>
            <person name="Lucas S."/>
            <person name="Lapidus A."/>
            <person name="Barry K."/>
            <person name="Detter J.C."/>
            <person name="Glavina del Rio T."/>
            <person name="Hammon N."/>
            <person name="Israni S."/>
            <person name="Dalin E."/>
            <person name="Tice H."/>
            <person name="Pitluck S."/>
            <person name="Thompson L.S."/>
            <person name="Brettin T."/>
            <person name="Bruce D."/>
            <person name="Han C."/>
            <person name="Tapia R."/>
            <person name="Gilna P."/>
            <person name="Schmutz J."/>
            <person name="Larimer F."/>
            <person name="Land M."/>
            <person name="Hauser L."/>
            <person name="Kyrpides N."/>
            <person name="Mikhailova N."/>
            <person name="Janssen P.H."/>
            <person name="Kuske C.R."/>
            <person name="Richardson P."/>
        </authorList>
    </citation>
    <scope>NUCLEOTIDE SEQUENCE</scope>
    <source>
        <strain evidence="7">Ellin6076</strain>
    </source>
</reference>
<dbReference type="OrthoDB" id="9795814at2"/>
<evidence type="ECO:0000256" key="3">
    <source>
        <dbReference type="ARBA" id="ARBA00022617"/>
    </source>
</evidence>
<dbReference type="STRING" id="234267.Acid_7805"/>
<dbReference type="GO" id="GO:0015671">
    <property type="term" value="P:oxygen transport"/>
    <property type="evidence" value="ECO:0007669"/>
    <property type="project" value="InterPro"/>
</dbReference>
<dbReference type="GO" id="GO:0019825">
    <property type="term" value="F:oxygen binding"/>
    <property type="evidence" value="ECO:0007669"/>
    <property type="project" value="InterPro"/>
</dbReference>
<dbReference type="SUPFAM" id="SSF46458">
    <property type="entry name" value="Globin-like"/>
    <property type="match status" value="1"/>
</dbReference>